<name>A0A6J5T497_9CAUD</name>
<feature type="coiled-coil region" evidence="1">
    <location>
        <begin position="14"/>
        <end position="48"/>
    </location>
</feature>
<organism evidence="3">
    <name type="scientific">uncultured Caudovirales phage</name>
    <dbReference type="NCBI Taxonomy" id="2100421"/>
    <lineage>
        <taxon>Viruses</taxon>
        <taxon>Duplodnaviria</taxon>
        <taxon>Heunggongvirae</taxon>
        <taxon>Uroviricota</taxon>
        <taxon>Caudoviricetes</taxon>
        <taxon>Peduoviridae</taxon>
        <taxon>Maltschvirus</taxon>
        <taxon>Maltschvirus maltsch</taxon>
    </lineage>
</organism>
<protein>
    <submittedName>
        <fullName evidence="3">Uncharacterized protein</fullName>
    </submittedName>
</protein>
<sequence>MSRYNSNYGSHDQLQDLRKLNMELHHELDAIKRLLDETTKGLQQSQDELYLALQALRRQML</sequence>
<reference evidence="3" key="1">
    <citation type="submission" date="2020-05" db="EMBL/GenBank/DDBJ databases">
        <authorList>
            <person name="Chiriac C."/>
            <person name="Salcher M."/>
            <person name="Ghai R."/>
            <person name="Kavagutti S V."/>
        </authorList>
    </citation>
    <scope>NUCLEOTIDE SEQUENCE</scope>
</reference>
<dbReference type="EMBL" id="LR797509">
    <property type="protein sequence ID" value="CAB4222056.1"/>
    <property type="molecule type" value="Genomic_DNA"/>
</dbReference>
<evidence type="ECO:0000313" key="3">
    <source>
        <dbReference type="EMBL" id="CAB4222056.1"/>
    </source>
</evidence>
<evidence type="ECO:0000313" key="2">
    <source>
        <dbReference type="EMBL" id="CAB4167199.1"/>
    </source>
</evidence>
<dbReference type="EMBL" id="LR796799">
    <property type="protein sequence ID" value="CAB4167199.1"/>
    <property type="molecule type" value="Genomic_DNA"/>
</dbReference>
<keyword evidence="1" id="KW-0175">Coiled coil</keyword>
<proteinExistence type="predicted"/>
<accession>A0A6J5T497</accession>
<gene>
    <name evidence="3" type="ORF">UFOVP1653_12</name>
    <name evidence="2" type="ORF">UFOVP866_12</name>
</gene>
<evidence type="ECO:0000256" key="1">
    <source>
        <dbReference type="SAM" id="Coils"/>
    </source>
</evidence>